<name>A0A5C8P455_9BURK</name>
<evidence type="ECO:0000313" key="6">
    <source>
        <dbReference type="Proteomes" id="UP000321548"/>
    </source>
</evidence>
<dbReference type="SUPFAM" id="SSF53335">
    <property type="entry name" value="S-adenosyl-L-methionine-dependent methyltransferases"/>
    <property type="match status" value="1"/>
</dbReference>
<accession>A0A5C8P455</accession>
<dbReference type="PROSITE" id="PS00092">
    <property type="entry name" value="N6_MTASE"/>
    <property type="match status" value="1"/>
</dbReference>
<dbReference type="SMART" id="SM00981">
    <property type="entry name" value="THUMP"/>
    <property type="match status" value="1"/>
</dbReference>
<dbReference type="InterPro" id="IPR053943">
    <property type="entry name" value="RlmKL-like_Mtase_CS"/>
</dbReference>
<dbReference type="InterPro" id="IPR029063">
    <property type="entry name" value="SAM-dependent_MTases_sf"/>
</dbReference>
<protein>
    <submittedName>
        <fullName evidence="5">Class I SAM-dependent RNA methyltransferase</fullName>
    </submittedName>
</protein>
<dbReference type="GO" id="GO:0003723">
    <property type="term" value="F:RNA binding"/>
    <property type="evidence" value="ECO:0007669"/>
    <property type="project" value="UniProtKB-UniRule"/>
</dbReference>
<organism evidence="5 6">
    <name type="scientific">Zeimonas arvi</name>
    <dbReference type="NCBI Taxonomy" id="2498847"/>
    <lineage>
        <taxon>Bacteria</taxon>
        <taxon>Pseudomonadati</taxon>
        <taxon>Pseudomonadota</taxon>
        <taxon>Betaproteobacteria</taxon>
        <taxon>Burkholderiales</taxon>
        <taxon>Burkholderiaceae</taxon>
        <taxon>Zeimonas</taxon>
    </lineage>
</organism>
<dbReference type="OrthoDB" id="9809404at2"/>
<keyword evidence="6" id="KW-1185">Reference proteome</keyword>
<sequence>MTWNLFSPCPRGLEPALAAELTGLGATTSRPVAGGVVFNGDRRVAYLANLRSRLASRVLREVGRRRYRGPEDLYKLAAGIEWERHFDGRHTLRVDTSATRSPLRSLNFATLRIKDAIVDRLRERTGDRPSIDTRAPDARVWLFLEPQEATLYLDLSGEPLFKRGWRSGRDDGGDAPLKENLAAGLLVLAGWTPEQALADPFCGSGTIAIEAACVACDIAPGLSRDFGFERLLDHDAVLWAQLRGEAVRQAQAGIARATALRIAASDIDPEAIARARRNQERAGLPEGTIRWQVADVASLRPPFAQPGLVVSNPPYGERLEAGPAPGAHDAAMRAVGASLRSDWAGWRIWMLSADPALPRQIGMKENRRTPLFNGALECRFFRFDVFAPGERPERPRPPGKPSPQ</sequence>
<dbReference type="Pfam" id="PF01170">
    <property type="entry name" value="UPF0020"/>
    <property type="match status" value="1"/>
</dbReference>
<dbReference type="Gene3D" id="3.30.2130.30">
    <property type="match status" value="1"/>
</dbReference>
<dbReference type="EMBL" id="VDUY01000001">
    <property type="protein sequence ID" value="TXL68259.1"/>
    <property type="molecule type" value="Genomic_DNA"/>
</dbReference>
<dbReference type="InterPro" id="IPR054170">
    <property type="entry name" value="RlmL_1st"/>
</dbReference>
<comment type="caution">
    <text evidence="5">The sequence shown here is derived from an EMBL/GenBank/DDBJ whole genome shotgun (WGS) entry which is preliminary data.</text>
</comment>
<gene>
    <name evidence="5" type="ORF">FHP08_00750</name>
</gene>
<dbReference type="PANTHER" id="PTHR47313">
    <property type="entry name" value="RIBOSOMAL RNA LARGE SUBUNIT METHYLTRANSFERASE K/L"/>
    <property type="match status" value="1"/>
</dbReference>
<dbReference type="Proteomes" id="UP000321548">
    <property type="component" value="Unassembled WGS sequence"/>
</dbReference>
<dbReference type="AlphaFoldDB" id="A0A5C8P455"/>
<keyword evidence="3" id="KW-0694">RNA-binding</keyword>
<dbReference type="PROSITE" id="PS51165">
    <property type="entry name" value="THUMP"/>
    <property type="match status" value="1"/>
</dbReference>
<evidence type="ECO:0000256" key="2">
    <source>
        <dbReference type="ARBA" id="ARBA00022679"/>
    </source>
</evidence>
<dbReference type="PANTHER" id="PTHR47313:SF1">
    <property type="entry name" value="RIBOSOMAL RNA LARGE SUBUNIT METHYLTRANSFERASE K_L"/>
    <property type="match status" value="1"/>
</dbReference>
<feature type="domain" description="THUMP" evidence="4">
    <location>
        <begin position="44"/>
        <end position="155"/>
    </location>
</feature>
<dbReference type="InterPro" id="IPR004114">
    <property type="entry name" value="THUMP_dom"/>
</dbReference>
<evidence type="ECO:0000259" key="4">
    <source>
        <dbReference type="PROSITE" id="PS51165"/>
    </source>
</evidence>
<dbReference type="Gene3D" id="3.40.50.150">
    <property type="entry name" value="Vaccinia Virus protein VP39"/>
    <property type="match status" value="1"/>
</dbReference>
<dbReference type="GO" id="GO:0070043">
    <property type="term" value="F:rRNA (guanine-N7-)-methyltransferase activity"/>
    <property type="evidence" value="ECO:0007669"/>
    <property type="project" value="TreeGrafter"/>
</dbReference>
<proteinExistence type="predicted"/>
<dbReference type="RefSeq" id="WP_147702400.1">
    <property type="nucleotide sequence ID" value="NZ_VDUY01000001.1"/>
</dbReference>
<dbReference type="CDD" id="cd11715">
    <property type="entry name" value="THUMP_AdoMetMT"/>
    <property type="match status" value="1"/>
</dbReference>
<evidence type="ECO:0000256" key="1">
    <source>
        <dbReference type="ARBA" id="ARBA00022603"/>
    </source>
</evidence>
<keyword evidence="1 5" id="KW-0489">Methyltransferase</keyword>
<dbReference type="PROSITE" id="PS01261">
    <property type="entry name" value="UPF0020"/>
    <property type="match status" value="1"/>
</dbReference>
<evidence type="ECO:0000256" key="3">
    <source>
        <dbReference type="PROSITE-ProRule" id="PRU00529"/>
    </source>
</evidence>
<dbReference type="InterPro" id="IPR000241">
    <property type="entry name" value="RlmKL-like_Mtase"/>
</dbReference>
<dbReference type="InterPro" id="IPR002052">
    <property type="entry name" value="DNA_methylase_N6_adenine_CS"/>
</dbReference>
<dbReference type="GO" id="GO:0008990">
    <property type="term" value="F:rRNA (guanine-N2-)-methyltransferase activity"/>
    <property type="evidence" value="ECO:0007669"/>
    <property type="project" value="TreeGrafter"/>
</dbReference>
<keyword evidence="2 5" id="KW-0808">Transferase</keyword>
<dbReference type="Pfam" id="PF02926">
    <property type="entry name" value="THUMP"/>
    <property type="match status" value="1"/>
</dbReference>
<reference evidence="5 6" key="1">
    <citation type="submission" date="2019-06" db="EMBL/GenBank/DDBJ databases">
        <title>Quisquiliibacterium sp. nov., isolated from a maize field.</title>
        <authorList>
            <person name="Lin S.-Y."/>
            <person name="Tsai C.-F."/>
            <person name="Young C.-C."/>
        </authorList>
    </citation>
    <scope>NUCLEOTIDE SEQUENCE [LARGE SCALE GENOMIC DNA]</scope>
    <source>
        <strain evidence="5 6">CC-CFT501</strain>
    </source>
</reference>
<evidence type="ECO:0000313" key="5">
    <source>
        <dbReference type="EMBL" id="TXL68259.1"/>
    </source>
</evidence>
<dbReference type="Pfam" id="PF22020">
    <property type="entry name" value="RlmL_1st"/>
    <property type="match status" value="1"/>
</dbReference>